<dbReference type="RefSeq" id="WP_167224975.1">
    <property type="nucleotide sequence ID" value="NZ_VUYU01000007.1"/>
</dbReference>
<keyword evidence="3" id="KW-1185">Reference proteome</keyword>
<evidence type="ECO:0000256" key="1">
    <source>
        <dbReference type="SAM" id="Phobius"/>
    </source>
</evidence>
<keyword evidence="1" id="KW-1133">Transmembrane helix</keyword>
<dbReference type="Proteomes" id="UP000785613">
    <property type="component" value="Unassembled WGS sequence"/>
</dbReference>
<keyword evidence="1" id="KW-0812">Transmembrane</keyword>
<feature type="transmembrane region" description="Helical" evidence="1">
    <location>
        <begin position="34"/>
        <end position="53"/>
    </location>
</feature>
<feature type="transmembrane region" description="Helical" evidence="1">
    <location>
        <begin position="7"/>
        <end position="28"/>
    </location>
</feature>
<keyword evidence="1" id="KW-0472">Membrane</keyword>
<organism evidence="2 3">
    <name type="scientific">Massilia rubra</name>
    <dbReference type="NCBI Taxonomy" id="2607910"/>
    <lineage>
        <taxon>Bacteria</taxon>
        <taxon>Pseudomonadati</taxon>
        <taxon>Pseudomonadota</taxon>
        <taxon>Betaproteobacteria</taxon>
        <taxon>Burkholderiales</taxon>
        <taxon>Oxalobacteraceae</taxon>
        <taxon>Telluria group</taxon>
        <taxon>Massilia</taxon>
    </lineage>
</organism>
<sequence>MIFNLEAAVVLGIIAALFYGFCALFPTFSYVGTPFVLAALTLGIGGGAEFFLAMQPRIGLVMPVWWVGVGLFAFNIMIFWGPLPFYALLTTTALLFYWRRVSVEKMRWLAAQRALRDYEADDKLPLQERGQLIRSALFCTTWTRTRPEHMLHNQNAMTYLLRDLGEWLTADERSTINAMLAELTSRYRQRYVRQVSEFLEHKGERHGIGQFRAS</sequence>
<comment type="caution">
    <text evidence="2">The sequence shown here is derived from an EMBL/GenBank/DDBJ whole genome shotgun (WGS) entry which is preliminary data.</text>
</comment>
<dbReference type="EMBL" id="VUYU01000007">
    <property type="protein sequence ID" value="NHZ34467.1"/>
    <property type="molecule type" value="Genomic_DNA"/>
</dbReference>
<gene>
    <name evidence="2" type="ORF">F0185_12835</name>
</gene>
<evidence type="ECO:0000313" key="3">
    <source>
        <dbReference type="Proteomes" id="UP000785613"/>
    </source>
</evidence>
<evidence type="ECO:0008006" key="4">
    <source>
        <dbReference type="Google" id="ProtNLM"/>
    </source>
</evidence>
<accession>A0ABX0LJK0</accession>
<evidence type="ECO:0000313" key="2">
    <source>
        <dbReference type="EMBL" id="NHZ34467.1"/>
    </source>
</evidence>
<name>A0ABX0LJK0_9BURK</name>
<feature type="transmembrane region" description="Helical" evidence="1">
    <location>
        <begin position="60"/>
        <end position="77"/>
    </location>
</feature>
<protein>
    <recommendedName>
        <fullName evidence="4">DUF4129 domain-containing protein</fullName>
    </recommendedName>
</protein>
<reference evidence="2 3" key="1">
    <citation type="submission" date="2019-09" db="EMBL/GenBank/DDBJ databases">
        <title>Taxonomy of Antarctic Massilia spp.: description of Massilia rubra sp. nov., Massilia aquatica sp. nov., Massilia mucilaginosa sp. nov., Massilia frigida sp. nov. isolated from streams, lakes and regoliths.</title>
        <authorList>
            <person name="Holochova P."/>
            <person name="Sedlacek I."/>
            <person name="Kralova S."/>
            <person name="Maslanova I."/>
            <person name="Busse H.-J."/>
            <person name="Stankova E."/>
            <person name="Vrbovska V."/>
            <person name="Kovarovic V."/>
            <person name="Bartak M."/>
            <person name="Svec P."/>
            <person name="Pantucek R."/>
        </authorList>
    </citation>
    <scope>NUCLEOTIDE SEQUENCE [LARGE SCALE GENOMIC DNA]</scope>
    <source>
        <strain evidence="2 3">CCM 8692</strain>
    </source>
</reference>
<feature type="transmembrane region" description="Helical" evidence="1">
    <location>
        <begin position="83"/>
        <end position="99"/>
    </location>
</feature>
<proteinExistence type="predicted"/>